<dbReference type="PANTHER" id="PTHR35778">
    <property type="entry name" value="SIGNALING MUCIN HKR1-RELATED"/>
    <property type="match status" value="1"/>
</dbReference>
<evidence type="ECO:0000313" key="4">
    <source>
        <dbReference type="EMBL" id="RPA84063.1"/>
    </source>
</evidence>
<evidence type="ECO:0000313" key="5">
    <source>
        <dbReference type="Proteomes" id="UP000275078"/>
    </source>
</evidence>
<feature type="transmembrane region" description="Helical" evidence="2">
    <location>
        <begin position="253"/>
        <end position="276"/>
    </location>
</feature>
<protein>
    <submittedName>
        <fullName evidence="4">Uncharacterized protein</fullName>
    </submittedName>
</protein>
<accession>A0A3N4ID63</accession>
<sequence length="400" mass="43886">MRHHLLLTLVFSVGAVFAQVVQSGPGNCTDVGNIEECSQLNIAPSSDDTSPHNDTDAGEDVITEYILPLPPGLSYATVRPANSILVRLGFDKHMHYAHLLAHPIAIRQIFEFLPMGIAYGLGLENANATPIHLIQPFHSRRELGYIRTLVFVYIPRSKLEELDNKRYQFRSGLYNNSNRLVRKMMSYLDPTVPLRGQMSGSDLEENSGEPMTAPDGDWLNGPDATAVAEDKDIEATDGPESDNEKGDYGKTNVVGAAVGAALGAMFFGALATFFILRKRYTRRKSEQGQEAPREADSLEGFAPDVKEAGLFGLFGGRWSRKGRRGAELEDTGRAELENTERAELEGCSVAELPGNESSDKEKNLEPIVEESSTPTKPEHVELVQTPPSSDSTDRNPEKLS</sequence>
<dbReference type="GO" id="GO:0031505">
    <property type="term" value="P:fungal-type cell wall organization"/>
    <property type="evidence" value="ECO:0007669"/>
    <property type="project" value="TreeGrafter"/>
</dbReference>
<dbReference type="EMBL" id="ML119661">
    <property type="protein sequence ID" value="RPA84063.1"/>
    <property type="molecule type" value="Genomic_DNA"/>
</dbReference>
<feature type="compositionally biased region" description="Basic and acidic residues" evidence="1">
    <location>
        <begin position="324"/>
        <end position="344"/>
    </location>
</feature>
<dbReference type="STRING" id="1160509.A0A3N4ID63"/>
<proteinExistence type="predicted"/>
<gene>
    <name evidence="4" type="ORF">BJ508DRAFT_324050</name>
</gene>
<dbReference type="InterPro" id="IPR039295">
    <property type="entry name" value="MSB2"/>
</dbReference>
<keyword evidence="2" id="KW-1133">Transmembrane helix</keyword>
<dbReference type="GO" id="GO:0005576">
    <property type="term" value="C:extracellular region"/>
    <property type="evidence" value="ECO:0007669"/>
    <property type="project" value="TreeGrafter"/>
</dbReference>
<feature type="region of interest" description="Disordered" evidence="1">
    <location>
        <begin position="322"/>
        <end position="400"/>
    </location>
</feature>
<dbReference type="OrthoDB" id="3366093at2759"/>
<dbReference type="Proteomes" id="UP000275078">
    <property type="component" value="Unassembled WGS sequence"/>
</dbReference>
<evidence type="ECO:0000256" key="2">
    <source>
        <dbReference type="SAM" id="Phobius"/>
    </source>
</evidence>
<dbReference type="GO" id="GO:0001402">
    <property type="term" value="P:signal transduction involved in filamentous growth"/>
    <property type="evidence" value="ECO:0007669"/>
    <property type="project" value="TreeGrafter"/>
</dbReference>
<dbReference type="GO" id="GO:0005034">
    <property type="term" value="F:osmosensor activity"/>
    <property type="evidence" value="ECO:0007669"/>
    <property type="project" value="InterPro"/>
</dbReference>
<feature type="signal peptide" evidence="3">
    <location>
        <begin position="1"/>
        <end position="18"/>
    </location>
</feature>
<dbReference type="GO" id="GO:0030010">
    <property type="term" value="P:establishment of cell polarity"/>
    <property type="evidence" value="ECO:0007669"/>
    <property type="project" value="TreeGrafter"/>
</dbReference>
<keyword evidence="5" id="KW-1185">Reference proteome</keyword>
<dbReference type="PANTHER" id="PTHR35778:SF1">
    <property type="entry name" value="SIGNALING MUCIN HKR1-RELATED"/>
    <property type="match status" value="1"/>
</dbReference>
<reference evidence="4 5" key="1">
    <citation type="journal article" date="2018" name="Nat. Ecol. Evol.">
        <title>Pezizomycetes genomes reveal the molecular basis of ectomycorrhizal truffle lifestyle.</title>
        <authorList>
            <person name="Murat C."/>
            <person name="Payen T."/>
            <person name="Noel B."/>
            <person name="Kuo A."/>
            <person name="Morin E."/>
            <person name="Chen J."/>
            <person name="Kohler A."/>
            <person name="Krizsan K."/>
            <person name="Balestrini R."/>
            <person name="Da Silva C."/>
            <person name="Montanini B."/>
            <person name="Hainaut M."/>
            <person name="Levati E."/>
            <person name="Barry K.W."/>
            <person name="Belfiori B."/>
            <person name="Cichocki N."/>
            <person name="Clum A."/>
            <person name="Dockter R.B."/>
            <person name="Fauchery L."/>
            <person name="Guy J."/>
            <person name="Iotti M."/>
            <person name="Le Tacon F."/>
            <person name="Lindquist E.A."/>
            <person name="Lipzen A."/>
            <person name="Malagnac F."/>
            <person name="Mello A."/>
            <person name="Molinier V."/>
            <person name="Miyauchi S."/>
            <person name="Poulain J."/>
            <person name="Riccioni C."/>
            <person name="Rubini A."/>
            <person name="Sitrit Y."/>
            <person name="Splivallo R."/>
            <person name="Traeger S."/>
            <person name="Wang M."/>
            <person name="Zifcakova L."/>
            <person name="Wipf D."/>
            <person name="Zambonelli A."/>
            <person name="Paolocci F."/>
            <person name="Nowrousian M."/>
            <person name="Ottonello S."/>
            <person name="Baldrian P."/>
            <person name="Spatafora J.W."/>
            <person name="Henrissat B."/>
            <person name="Nagy L.G."/>
            <person name="Aury J.M."/>
            <person name="Wincker P."/>
            <person name="Grigoriev I.V."/>
            <person name="Bonfante P."/>
            <person name="Martin F.M."/>
        </authorList>
    </citation>
    <scope>NUCLEOTIDE SEQUENCE [LARGE SCALE GENOMIC DNA]</scope>
    <source>
        <strain evidence="4 5">RN42</strain>
    </source>
</reference>
<keyword evidence="3" id="KW-0732">Signal</keyword>
<feature type="compositionally biased region" description="Basic and acidic residues" evidence="1">
    <location>
        <begin position="391"/>
        <end position="400"/>
    </location>
</feature>
<evidence type="ECO:0000256" key="3">
    <source>
        <dbReference type="SAM" id="SignalP"/>
    </source>
</evidence>
<name>A0A3N4ID63_ASCIM</name>
<evidence type="ECO:0000256" key="1">
    <source>
        <dbReference type="SAM" id="MobiDB-lite"/>
    </source>
</evidence>
<keyword evidence="2" id="KW-0812">Transmembrane</keyword>
<dbReference type="GO" id="GO:0007232">
    <property type="term" value="P:osmosensory signaling pathway via Sho1 osmosensor"/>
    <property type="evidence" value="ECO:0007669"/>
    <property type="project" value="InterPro"/>
</dbReference>
<dbReference type="GO" id="GO:0006972">
    <property type="term" value="P:hyperosmotic response"/>
    <property type="evidence" value="ECO:0007669"/>
    <property type="project" value="TreeGrafter"/>
</dbReference>
<dbReference type="GO" id="GO:0005886">
    <property type="term" value="C:plasma membrane"/>
    <property type="evidence" value="ECO:0007669"/>
    <property type="project" value="InterPro"/>
</dbReference>
<feature type="chain" id="PRO_5018294780" evidence="3">
    <location>
        <begin position="19"/>
        <end position="400"/>
    </location>
</feature>
<dbReference type="AlphaFoldDB" id="A0A3N4ID63"/>
<dbReference type="GO" id="GO:0009986">
    <property type="term" value="C:cell surface"/>
    <property type="evidence" value="ECO:0007669"/>
    <property type="project" value="TreeGrafter"/>
</dbReference>
<feature type="region of interest" description="Disordered" evidence="1">
    <location>
        <begin position="192"/>
        <end position="223"/>
    </location>
</feature>
<dbReference type="GO" id="GO:0030427">
    <property type="term" value="C:site of polarized growth"/>
    <property type="evidence" value="ECO:0007669"/>
    <property type="project" value="TreeGrafter"/>
</dbReference>
<organism evidence="4 5">
    <name type="scientific">Ascobolus immersus RN42</name>
    <dbReference type="NCBI Taxonomy" id="1160509"/>
    <lineage>
        <taxon>Eukaryota</taxon>
        <taxon>Fungi</taxon>
        <taxon>Dikarya</taxon>
        <taxon>Ascomycota</taxon>
        <taxon>Pezizomycotina</taxon>
        <taxon>Pezizomycetes</taxon>
        <taxon>Pezizales</taxon>
        <taxon>Ascobolaceae</taxon>
        <taxon>Ascobolus</taxon>
    </lineage>
</organism>
<keyword evidence="2" id="KW-0472">Membrane</keyword>